<dbReference type="Gene3D" id="2.40.50.100">
    <property type="match status" value="1"/>
</dbReference>
<dbReference type="PANTHER" id="PTHR45266">
    <property type="entry name" value="OXALOACETATE DECARBOXYLASE ALPHA CHAIN"/>
    <property type="match status" value="1"/>
</dbReference>
<dbReference type="EMBL" id="JAJHUN010000011">
    <property type="protein sequence ID" value="KAJ4146037.1"/>
    <property type="molecule type" value="Genomic_DNA"/>
</dbReference>
<dbReference type="InterPro" id="IPR011053">
    <property type="entry name" value="Single_hybrid_motif"/>
</dbReference>
<dbReference type="KEGG" id="amus:LMH87_004867"/>
<dbReference type="Pfam" id="PF00364">
    <property type="entry name" value="Biotin_lipoyl"/>
    <property type="match status" value="1"/>
</dbReference>
<dbReference type="PROSITE" id="PS00188">
    <property type="entry name" value="BIOTIN"/>
    <property type="match status" value="1"/>
</dbReference>
<name>A0A9W8UG07_AKAMU</name>
<accession>A0A9W8UG07</accession>
<dbReference type="CDD" id="cd06850">
    <property type="entry name" value="biotinyl_domain"/>
    <property type="match status" value="1"/>
</dbReference>
<reference evidence="3" key="1">
    <citation type="journal article" date="2023" name="Access Microbiol">
        <title>De-novo genome assembly for Akanthomyces muscarius, a biocontrol agent of insect agricultural pests.</title>
        <authorList>
            <person name="Erdos Z."/>
            <person name="Studholme D.J."/>
            <person name="Raymond B."/>
            <person name="Sharma M."/>
        </authorList>
    </citation>
    <scope>NUCLEOTIDE SEQUENCE</scope>
    <source>
        <strain evidence="3">Ve6</strain>
    </source>
</reference>
<keyword evidence="4" id="KW-1185">Reference proteome</keyword>
<evidence type="ECO:0000313" key="3">
    <source>
        <dbReference type="EMBL" id="KAJ4146037.1"/>
    </source>
</evidence>
<gene>
    <name evidence="3" type="ORF">LMH87_004867</name>
</gene>
<dbReference type="RefSeq" id="XP_056049707.1">
    <property type="nucleotide sequence ID" value="XM_056196150.1"/>
</dbReference>
<dbReference type="InterPro" id="IPR000089">
    <property type="entry name" value="Biotin_lipoyl"/>
</dbReference>
<organism evidence="3 4">
    <name type="scientific">Akanthomyces muscarius</name>
    <name type="common">Entomopathogenic fungus</name>
    <name type="synonym">Lecanicillium muscarium</name>
    <dbReference type="NCBI Taxonomy" id="2231603"/>
    <lineage>
        <taxon>Eukaryota</taxon>
        <taxon>Fungi</taxon>
        <taxon>Dikarya</taxon>
        <taxon>Ascomycota</taxon>
        <taxon>Pezizomycotina</taxon>
        <taxon>Sordariomycetes</taxon>
        <taxon>Hypocreomycetidae</taxon>
        <taxon>Hypocreales</taxon>
        <taxon>Cordycipitaceae</taxon>
        <taxon>Akanthomyces</taxon>
    </lineage>
</organism>
<dbReference type="InterPro" id="IPR001882">
    <property type="entry name" value="Biotin_BS"/>
</dbReference>
<dbReference type="Proteomes" id="UP001144673">
    <property type="component" value="Chromosome 2"/>
</dbReference>
<keyword evidence="1" id="KW-0092">Biotin</keyword>
<dbReference type="SUPFAM" id="SSF51230">
    <property type="entry name" value="Single hybrid motif"/>
    <property type="match status" value="1"/>
</dbReference>
<sequence length="116" mass="12991">MMSPTRRPSFKHARKKLPQLRRRRRGASLLKDIEDELKIEAQMHASIYKIKVQKGDRIKEGDILVILEAMKMEINIAASPDQVGLVVASVVVAPGDIVKPGDVVIVLSRPDEEEPE</sequence>
<comment type="caution">
    <text evidence="3">The sequence shown here is derived from an EMBL/GenBank/DDBJ whole genome shotgun (WGS) entry which is preliminary data.</text>
</comment>
<evidence type="ECO:0000256" key="1">
    <source>
        <dbReference type="ARBA" id="ARBA00023267"/>
    </source>
</evidence>
<proteinExistence type="predicted"/>
<dbReference type="PROSITE" id="PS50968">
    <property type="entry name" value="BIOTINYL_LIPOYL"/>
    <property type="match status" value="1"/>
</dbReference>
<evidence type="ECO:0000313" key="4">
    <source>
        <dbReference type="Proteomes" id="UP001144673"/>
    </source>
</evidence>
<dbReference type="InterPro" id="IPR050709">
    <property type="entry name" value="Biotin_Carboxyl_Carrier/Decarb"/>
</dbReference>
<feature type="domain" description="Lipoyl-binding" evidence="2">
    <location>
        <begin position="30"/>
        <end position="108"/>
    </location>
</feature>
<dbReference type="AlphaFoldDB" id="A0A9W8UG07"/>
<dbReference type="PANTHER" id="PTHR45266:SF3">
    <property type="entry name" value="OXALOACETATE DECARBOXYLASE ALPHA CHAIN"/>
    <property type="match status" value="1"/>
</dbReference>
<dbReference type="GeneID" id="80892026"/>
<evidence type="ECO:0000259" key="2">
    <source>
        <dbReference type="PROSITE" id="PS50968"/>
    </source>
</evidence>
<protein>
    <recommendedName>
        <fullName evidence="2">Lipoyl-binding domain-containing protein</fullName>
    </recommendedName>
</protein>